<evidence type="ECO:0000313" key="5">
    <source>
        <dbReference type="EMBL" id="MFI5674326.1"/>
    </source>
</evidence>
<gene>
    <name evidence="5" type="ORF">ACIA8P_06610</name>
</gene>
<evidence type="ECO:0000256" key="1">
    <source>
        <dbReference type="ARBA" id="ARBA00023002"/>
    </source>
</evidence>
<evidence type="ECO:0000259" key="4">
    <source>
        <dbReference type="SMART" id="SM00984"/>
    </source>
</evidence>
<dbReference type="PIRSF" id="PIRSF000124">
    <property type="entry name" value="UDPglc_GDPman_dh"/>
    <property type="match status" value="1"/>
</dbReference>
<dbReference type="InterPro" id="IPR014027">
    <property type="entry name" value="UDP-Glc/GDP-Man_DH_C"/>
</dbReference>
<proteinExistence type="inferred from homology"/>
<dbReference type="SUPFAM" id="SSF51735">
    <property type="entry name" value="NAD(P)-binding Rossmann-fold domains"/>
    <property type="match status" value="1"/>
</dbReference>
<organism evidence="5 6">
    <name type="scientific">Streptomyces cellulosae</name>
    <dbReference type="NCBI Taxonomy" id="1968"/>
    <lineage>
        <taxon>Bacteria</taxon>
        <taxon>Bacillati</taxon>
        <taxon>Actinomycetota</taxon>
        <taxon>Actinomycetes</taxon>
        <taxon>Kitasatosporales</taxon>
        <taxon>Streptomycetaceae</taxon>
        <taxon>Streptomyces</taxon>
    </lineage>
</organism>
<comment type="caution">
    <text evidence="5">The sequence shown here is derived from an EMBL/GenBank/DDBJ whole genome shotgun (WGS) entry which is preliminary data.</text>
</comment>
<dbReference type="NCBIfam" id="TIGR03026">
    <property type="entry name" value="NDP-sugDHase"/>
    <property type="match status" value="1"/>
</dbReference>
<dbReference type="InterPro" id="IPR001732">
    <property type="entry name" value="UDP-Glc/GDP-Man_DH_N"/>
</dbReference>
<dbReference type="PANTHER" id="PTHR43491">
    <property type="entry name" value="UDP-N-ACETYL-D-MANNOSAMINE DEHYDROGENASE"/>
    <property type="match status" value="1"/>
</dbReference>
<dbReference type="Gene3D" id="3.40.50.720">
    <property type="entry name" value="NAD(P)-binding Rossmann-like Domain"/>
    <property type="match status" value="2"/>
</dbReference>
<comment type="similarity">
    <text evidence="3">Belongs to the UDP-glucose/GDP-mannose dehydrogenase family.</text>
</comment>
<evidence type="ECO:0000313" key="6">
    <source>
        <dbReference type="Proteomes" id="UP001612415"/>
    </source>
</evidence>
<dbReference type="InterPro" id="IPR017476">
    <property type="entry name" value="UDP-Glc/GDP-Man"/>
</dbReference>
<protein>
    <submittedName>
        <fullName evidence="5">Nucleotide sugar dehydrogenase</fullName>
    </submittedName>
</protein>
<reference evidence="5 6" key="1">
    <citation type="submission" date="2024-10" db="EMBL/GenBank/DDBJ databases">
        <title>The Natural Products Discovery Center: Release of the First 8490 Sequenced Strains for Exploring Actinobacteria Biosynthetic Diversity.</title>
        <authorList>
            <person name="Kalkreuter E."/>
            <person name="Kautsar S.A."/>
            <person name="Yang D."/>
            <person name="Bader C.D."/>
            <person name="Teijaro C.N."/>
            <person name="Fluegel L."/>
            <person name="Davis C.M."/>
            <person name="Simpson J.R."/>
            <person name="Lauterbach L."/>
            <person name="Steele A.D."/>
            <person name="Gui C."/>
            <person name="Meng S."/>
            <person name="Li G."/>
            <person name="Viehrig K."/>
            <person name="Ye F."/>
            <person name="Su P."/>
            <person name="Kiefer A.F."/>
            <person name="Nichols A."/>
            <person name="Cepeda A.J."/>
            <person name="Yan W."/>
            <person name="Fan B."/>
            <person name="Jiang Y."/>
            <person name="Adhikari A."/>
            <person name="Zheng C.-J."/>
            <person name="Schuster L."/>
            <person name="Cowan T.M."/>
            <person name="Smanski M.J."/>
            <person name="Chevrette M.G."/>
            <person name="De Carvalho L.P.S."/>
            <person name="Shen B."/>
        </authorList>
    </citation>
    <scope>NUCLEOTIDE SEQUENCE [LARGE SCALE GENOMIC DNA]</scope>
    <source>
        <strain evidence="5 6">NPDC051599</strain>
    </source>
</reference>
<dbReference type="PANTHER" id="PTHR43491:SF1">
    <property type="entry name" value="UDP-N-ACETYL-D-MANNOSAMINE DEHYDROGENASE"/>
    <property type="match status" value="1"/>
</dbReference>
<dbReference type="EMBL" id="JBITDC010000002">
    <property type="protein sequence ID" value="MFI5674326.1"/>
    <property type="molecule type" value="Genomic_DNA"/>
</dbReference>
<keyword evidence="1" id="KW-0560">Oxidoreductase</keyword>
<dbReference type="RefSeq" id="WP_398655266.1">
    <property type="nucleotide sequence ID" value="NZ_JBITDC010000002.1"/>
</dbReference>
<dbReference type="InterPro" id="IPR036291">
    <property type="entry name" value="NAD(P)-bd_dom_sf"/>
</dbReference>
<dbReference type="SMART" id="SM00984">
    <property type="entry name" value="UDPG_MGDP_dh_C"/>
    <property type="match status" value="1"/>
</dbReference>
<evidence type="ECO:0000256" key="3">
    <source>
        <dbReference type="PIRNR" id="PIRNR000124"/>
    </source>
</evidence>
<accession>A0ABW7XWR7</accession>
<sequence>MAADLVVIGLGHVGLPLSRAAVSAGLATVGYDVSGTVVSGLAAGSSHVGGVLDAEVAVMLDAGFHATTDPAVLDGAQTVVICVPTGLTPEGLPDLSAVEDAARAVAARLRPGMLIVLESTSYPGTTEDVVRPLLEHGSGLRAGEDFHLAYSPQRIDPGNETWTIRNTPKVVSGCSALCAKYAVAFYSRFVDHLVVARGTREAEMAKLLENTYRYVNMALVDEVALFCHETGIDIWDVLHCAASKPFGFAPFRPGPGVGGHCVPVDPRYLAARAESHGFAFHTLAAAHEVLGRMPNHVVDRVLALLTEVRGRPEGARALLLGITYKADVADVRETPAHPVAAGLLAAGAEVSYHDPYIAEFTVGGRSLPRAENLQEAMAQADVAILLQDHACYAREALGQARCALLDTRGKAVGSRVTLL</sequence>
<keyword evidence="2" id="KW-0520">NAD</keyword>
<dbReference type="Pfam" id="PF00984">
    <property type="entry name" value="UDPG_MGDP_dh"/>
    <property type="match status" value="1"/>
</dbReference>
<dbReference type="InterPro" id="IPR028359">
    <property type="entry name" value="UDP_ManNAc/GlcNAc_DH"/>
</dbReference>
<evidence type="ECO:0000256" key="2">
    <source>
        <dbReference type="ARBA" id="ARBA00023027"/>
    </source>
</evidence>
<feature type="domain" description="UDP-glucose/GDP-mannose dehydrogenase C-terminal" evidence="4">
    <location>
        <begin position="318"/>
        <end position="413"/>
    </location>
</feature>
<dbReference type="InterPro" id="IPR014026">
    <property type="entry name" value="UDP-Glc/GDP-Man_DH_dimer"/>
</dbReference>
<dbReference type="InterPro" id="IPR036220">
    <property type="entry name" value="UDP-Glc/GDP-Man_DH_C_sf"/>
</dbReference>
<dbReference type="Pfam" id="PF03720">
    <property type="entry name" value="UDPG_MGDP_dh_C"/>
    <property type="match status" value="1"/>
</dbReference>
<dbReference type="InterPro" id="IPR008927">
    <property type="entry name" value="6-PGluconate_DH-like_C_sf"/>
</dbReference>
<dbReference type="PIRSF" id="PIRSF500136">
    <property type="entry name" value="UDP_ManNAc_DH"/>
    <property type="match status" value="1"/>
</dbReference>
<dbReference type="SUPFAM" id="SSF48179">
    <property type="entry name" value="6-phosphogluconate dehydrogenase C-terminal domain-like"/>
    <property type="match status" value="1"/>
</dbReference>
<dbReference type="SUPFAM" id="SSF52413">
    <property type="entry name" value="UDP-glucose/GDP-mannose dehydrogenase C-terminal domain"/>
    <property type="match status" value="1"/>
</dbReference>
<keyword evidence="6" id="KW-1185">Reference proteome</keyword>
<name>A0ABW7XWR7_STRCE</name>
<dbReference type="Proteomes" id="UP001612415">
    <property type="component" value="Unassembled WGS sequence"/>
</dbReference>
<dbReference type="Pfam" id="PF03721">
    <property type="entry name" value="UDPG_MGDP_dh_N"/>
    <property type="match status" value="1"/>
</dbReference>